<keyword evidence="1" id="KW-0732">Signal</keyword>
<dbReference type="EMBL" id="JAVRRL010000098">
    <property type="protein sequence ID" value="KAK5108021.1"/>
    <property type="molecule type" value="Genomic_DNA"/>
</dbReference>
<proteinExistence type="predicted"/>
<gene>
    <name evidence="2" type="ORF">LTR62_008856</name>
</gene>
<evidence type="ECO:0000313" key="3">
    <source>
        <dbReference type="Proteomes" id="UP001310890"/>
    </source>
</evidence>
<feature type="chain" id="PRO_5042810736" description="Apple domain-containing protein" evidence="1">
    <location>
        <begin position="18"/>
        <end position="285"/>
    </location>
</feature>
<comment type="caution">
    <text evidence="2">The sequence shown here is derived from an EMBL/GenBank/DDBJ whole genome shotgun (WGS) entry which is preliminary data.</text>
</comment>
<name>A0AAN7T9G7_9PEZI</name>
<evidence type="ECO:0008006" key="4">
    <source>
        <dbReference type="Google" id="ProtNLM"/>
    </source>
</evidence>
<organism evidence="2 3">
    <name type="scientific">Meristemomyces frigidus</name>
    <dbReference type="NCBI Taxonomy" id="1508187"/>
    <lineage>
        <taxon>Eukaryota</taxon>
        <taxon>Fungi</taxon>
        <taxon>Dikarya</taxon>
        <taxon>Ascomycota</taxon>
        <taxon>Pezizomycotina</taxon>
        <taxon>Dothideomycetes</taxon>
        <taxon>Dothideomycetidae</taxon>
        <taxon>Mycosphaerellales</taxon>
        <taxon>Teratosphaeriaceae</taxon>
        <taxon>Meristemomyces</taxon>
    </lineage>
</organism>
<sequence>MFSSSRLLAAFAPLAFGFSPSQYVSSNGTIWAATGSGTAISAANSSNATATTSAAAVPACTTAPPFTSTFTETEQSTSSLESTSTLYTGTFTFSTPRTACPTQQTTYTAIYPAGTTTSYTTDTTYTYAPSYYPTVYTVYTFTTKTAYATLTLFGGVTTVPTLTYTESTHCSATTYTATASTTATQSAKCAPTNLYLGVNGIEQFNDGFAERDDVPGAYDASSCCQLCQDDGNCAASSWYGSCSLYYTNSTGPVCGQVFNLAEQPGGGVGFGIQTGCGIVEVANYD</sequence>
<reference evidence="2" key="1">
    <citation type="submission" date="2023-08" db="EMBL/GenBank/DDBJ databases">
        <title>Black Yeasts Isolated from many extreme environments.</title>
        <authorList>
            <person name="Coleine C."/>
            <person name="Stajich J.E."/>
            <person name="Selbmann L."/>
        </authorList>
    </citation>
    <scope>NUCLEOTIDE SEQUENCE</scope>
    <source>
        <strain evidence="2">CCFEE 5401</strain>
    </source>
</reference>
<dbReference type="Proteomes" id="UP001310890">
    <property type="component" value="Unassembled WGS sequence"/>
</dbReference>
<accession>A0AAN7T9G7</accession>
<evidence type="ECO:0000256" key="1">
    <source>
        <dbReference type="SAM" id="SignalP"/>
    </source>
</evidence>
<evidence type="ECO:0000313" key="2">
    <source>
        <dbReference type="EMBL" id="KAK5108021.1"/>
    </source>
</evidence>
<dbReference type="AlphaFoldDB" id="A0AAN7T9G7"/>
<feature type="signal peptide" evidence="1">
    <location>
        <begin position="1"/>
        <end position="17"/>
    </location>
</feature>
<protein>
    <recommendedName>
        <fullName evidence="4">Apple domain-containing protein</fullName>
    </recommendedName>
</protein>